<evidence type="ECO:0000256" key="3">
    <source>
        <dbReference type="SAM" id="SignalP"/>
    </source>
</evidence>
<feature type="transmembrane region" description="Helical" evidence="2">
    <location>
        <begin position="657"/>
        <end position="675"/>
    </location>
</feature>
<reference evidence="6" key="1">
    <citation type="journal article" date="2014" name="Int. J. Syst. Evol. Microbiol.">
        <title>Complete genome of a new Firmicutes species belonging to the dominant human colonic microbiota ('Ruminococcus bicirculans') reveals two chromosomes and a selective capacity to utilize plant glucans.</title>
        <authorList>
            <consortium name="NISC Comparative Sequencing Program"/>
            <person name="Wegmann U."/>
            <person name="Louis P."/>
            <person name="Goesmann A."/>
            <person name="Henrissat B."/>
            <person name="Duncan S.H."/>
            <person name="Flint H.J."/>
        </authorList>
    </citation>
    <scope>NUCLEOTIDE SEQUENCE</scope>
    <source>
        <strain evidence="6">NBRC 108216</strain>
    </source>
</reference>
<keyword evidence="7" id="KW-1185">Reference proteome</keyword>
<feature type="transmembrane region" description="Helical" evidence="2">
    <location>
        <begin position="687"/>
        <end position="707"/>
    </location>
</feature>
<reference evidence="6" key="2">
    <citation type="submission" date="2023-01" db="EMBL/GenBank/DDBJ databases">
        <title>Draft genome sequence of Algimonas porphyrae strain NBRC 108216.</title>
        <authorList>
            <person name="Sun Q."/>
            <person name="Mori K."/>
        </authorList>
    </citation>
    <scope>NUCLEOTIDE SEQUENCE</scope>
    <source>
        <strain evidence="6">NBRC 108216</strain>
    </source>
</reference>
<keyword evidence="3" id="KW-0732">Signal</keyword>
<comment type="caution">
    <text evidence="6">The sequence shown here is derived from an EMBL/GenBank/DDBJ whole genome shotgun (WGS) entry which is preliminary data.</text>
</comment>
<gene>
    <name evidence="6" type="ORF">GCM10007854_10900</name>
</gene>
<protein>
    <recommendedName>
        <fullName evidence="1">Proline iminopeptidase</fullName>
    </recommendedName>
</protein>
<feature type="domain" description="AB hydrolase-1" evidence="4">
    <location>
        <begin position="129"/>
        <end position="280"/>
    </location>
</feature>
<sequence>MGFFNRLIAKSVLALAFGLPTVALAQDADRIETLVTVDADITQITPFTLNDPMSDVTSVVCPFKDRVDYEPGRVKCGFITVPENREVPDSRMIRIAFAQILAEGRLEDADDEDGSADNEDEIVVREDPVAYLTGGPGVGISVYVERFLDHEMTETRDLYILNQRGIGASEELCPFYSQTRRELVLSTTTEESEREDAQRMLDCFEAATARGIDLRGYNTVENARDVRALRRALGLETWNVWGISYGSHLGQMLVNVDPEGIRALVLDAIVPNDLGDLMRLHRWIDRDFGLIFEECERQQARTCNDLETRMSAVFDRLMDTPLAIPAMDEEVFPSGSMVLPAAIVAFAPFQMMYEQDEHPAIPAVMTALIDILETQDPEVMKGLAGAGQDGLPDYSEAMGAAIRCLDGYTAAQADIAAEDLAENPRFAGGVFTVEGSLAAANACIDAGLAPRDRSDYQLIQTSIPTLIVNGEWDPITPPPLAERIAPGFTNGRLIIVPYAGHGPTRSMSECGTQVMTDFFDNPVQDLSALDASCLEKGPEPPKFVTYLQSRATLKLAGMAIEDEKSLIAPAIYAGTLIFTLLAALIAIAFGVIARRFAGTSTYLPNPGPARTRVLGFSSAFSSLLGVSLIGAGAAAAMEISEISLLAGFAPPAKLGSIFAMLGGLLGFVTIAVALTTKSQRPLRWRTLIGLPLTGLAAILSAILLIRWDLAPW</sequence>
<feature type="transmembrane region" description="Helical" evidence="2">
    <location>
        <begin position="613"/>
        <end position="637"/>
    </location>
</feature>
<proteinExistence type="predicted"/>
<evidence type="ECO:0000256" key="1">
    <source>
        <dbReference type="ARBA" id="ARBA00021843"/>
    </source>
</evidence>
<dbReference type="RefSeq" id="WP_284370427.1">
    <property type="nucleotide sequence ID" value="NZ_BSNJ01000002.1"/>
</dbReference>
<keyword evidence="2" id="KW-0812">Transmembrane</keyword>
<dbReference type="SUPFAM" id="SSF53474">
    <property type="entry name" value="alpha/beta-Hydrolases"/>
    <property type="match status" value="1"/>
</dbReference>
<evidence type="ECO:0000259" key="4">
    <source>
        <dbReference type="Pfam" id="PF00561"/>
    </source>
</evidence>
<organism evidence="6 7">
    <name type="scientific">Algimonas porphyrae</name>
    <dbReference type="NCBI Taxonomy" id="1128113"/>
    <lineage>
        <taxon>Bacteria</taxon>
        <taxon>Pseudomonadati</taxon>
        <taxon>Pseudomonadota</taxon>
        <taxon>Alphaproteobacteria</taxon>
        <taxon>Maricaulales</taxon>
        <taxon>Robiginitomaculaceae</taxon>
        <taxon>Algimonas</taxon>
    </lineage>
</organism>
<dbReference type="InterPro" id="IPR029058">
    <property type="entry name" value="AB_hydrolase_fold"/>
</dbReference>
<dbReference type="Proteomes" id="UP001161390">
    <property type="component" value="Unassembled WGS sequence"/>
</dbReference>
<evidence type="ECO:0000256" key="2">
    <source>
        <dbReference type="SAM" id="Phobius"/>
    </source>
</evidence>
<feature type="transmembrane region" description="Helical" evidence="2">
    <location>
        <begin position="570"/>
        <end position="592"/>
    </location>
</feature>
<dbReference type="PANTHER" id="PTHR43722">
    <property type="entry name" value="PROLINE IMINOPEPTIDASE"/>
    <property type="match status" value="1"/>
</dbReference>
<feature type="chain" id="PRO_5046417517" description="Proline iminopeptidase" evidence="3">
    <location>
        <begin position="26"/>
        <end position="712"/>
    </location>
</feature>
<dbReference type="EMBL" id="BSNJ01000002">
    <property type="protein sequence ID" value="GLQ20135.1"/>
    <property type="molecule type" value="Genomic_DNA"/>
</dbReference>
<dbReference type="InterPro" id="IPR000073">
    <property type="entry name" value="AB_hydrolase_1"/>
</dbReference>
<evidence type="ECO:0000259" key="5">
    <source>
        <dbReference type="Pfam" id="PF08386"/>
    </source>
</evidence>
<evidence type="ECO:0000313" key="7">
    <source>
        <dbReference type="Proteomes" id="UP001161390"/>
    </source>
</evidence>
<keyword evidence="2" id="KW-1133">Transmembrane helix</keyword>
<dbReference type="Pfam" id="PF08386">
    <property type="entry name" value="Abhydrolase_4"/>
    <property type="match status" value="1"/>
</dbReference>
<accession>A0ABQ5V0H8</accession>
<dbReference type="PANTHER" id="PTHR43722:SF1">
    <property type="entry name" value="PROLINE IMINOPEPTIDASE"/>
    <property type="match status" value="1"/>
</dbReference>
<feature type="signal peptide" evidence="3">
    <location>
        <begin position="1"/>
        <end position="25"/>
    </location>
</feature>
<feature type="domain" description="Peptidase S33 tripeptidyl aminopeptidase-like C-terminal" evidence="5">
    <location>
        <begin position="442"/>
        <end position="523"/>
    </location>
</feature>
<dbReference type="InterPro" id="IPR005944">
    <property type="entry name" value="Pro_iminopeptidase"/>
</dbReference>
<dbReference type="InterPro" id="IPR013595">
    <property type="entry name" value="Pept_S33_TAP-like_C"/>
</dbReference>
<dbReference type="Gene3D" id="3.40.50.1820">
    <property type="entry name" value="alpha/beta hydrolase"/>
    <property type="match status" value="1"/>
</dbReference>
<evidence type="ECO:0000313" key="6">
    <source>
        <dbReference type="EMBL" id="GLQ20135.1"/>
    </source>
</evidence>
<keyword evidence="2" id="KW-0472">Membrane</keyword>
<dbReference type="Pfam" id="PF00561">
    <property type="entry name" value="Abhydrolase_1"/>
    <property type="match status" value="1"/>
</dbReference>
<name>A0ABQ5V0H8_9PROT</name>